<dbReference type="GO" id="GO:0005829">
    <property type="term" value="C:cytosol"/>
    <property type="evidence" value="ECO:0007669"/>
    <property type="project" value="TreeGrafter"/>
</dbReference>
<proteinExistence type="inferred from homology"/>
<dbReference type="InterPro" id="IPR005227">
    <property type="entry name" value="YqgF"/>
</dbReference>
<evidence type="ECO:0000256" key="5">
    <source>
        <dbReference type="HAMAP-Rule" id="MF_00651"/>
    </source>
</evidence>
<dbReference type="SMART" id="SM00732">
    <property type="entry name" value="YqgFc"/>
    <property type="match status" value="1"/>
</dbReference>
<dbReference type="Gene3D" id="3.30.420.140">
    <property type="entry name" value="YqgF/RNase H-like domain"/>
    <property type="match status" value="1"/>
</dbReference>
<evidence type="ECO:0000256" key="1">
    <source>
        <dbReference type="ARBA" id="ARBA00022490"/>
    </source>
</evidence>
<protein>
    <recommendedName>
        <fullName evidence="5">Putative pre-16S rRNA nuclease</fullName>
        <ecNumber evidence="5">3.1.-.-</ecNumber>
    </recommendedName>
</protein>
<dbReference type="InterPro" id="IPR037027">
    <property type="entry name" value="YqgF/RNaseH-like_dom_sf"/>
</dbReference>
<evidence type="ECO:0000256" key="4">
    <source>
        <dbReference type="ARBA" id="ARBA00022801"/>
    </source>
</evidence>
<comment type="similarity">
    <text evidence="5">Belongs to the YqgF HJR family.</text>
</comment>
<evidence type="ECO:0000256" key="3">
    <source>
        <dbReference type="ARBA" id="ARBA00022722"/>
    </source>
</evidence>
<dbReference type="GO" id="GO:0004518">
    <property type="term" value="F:nuclease activity"/>
    <property type="evidence" value="ECO:0007669"/>
    <property type="project" value="UniProtKB-KW"/>
</dbReference>
<dbReference type="SUPFAM" id="SSF53098">
    <property type="entry name" value="Ribonuclease H-like"/>
    <property type="match status" value="1"/>
</dbReference>
<dbReference type="EMBL" id="JAAGOA010000009">
    <property type="protein sequence ID" value="NEE01339.1"/>
    <property type="molecule type" value="Genomic_DNA"/>
</dbReference>
<dbReference type="GO" id="GO:0016788">
    <property type="term" value="F:hydrolase activity, acting on ester bonds"/>
    <property type="evidence" value="ECO:0007669"/>
    <property type="project" value="UniProtKB-UniRule"/>
</dbReference>
<evidence type="ECO:0000259" key="6">
    <source>
        <dbReference type="SMART" id="SM00732"/>
    </source>
</evidence>
<comment type="function">
    <text evidence="5">Could be a nuclease involved in processing of the 5'-end of pre-16S rRNA.</text>
</comment>
<dbReference type="PANTHER" id="PTHR33317">
    <property type="entry name" value="POLYNUCLEOTIDYL TRANSFERASE, RIBONUCLEASE H-LIKE SUPERFAMILY PROTEIN"/>
    <property type="match status" value="1"/>
</dbReference>
<comment type="subcellular location">
    <subcellularLocation>
        <location evidence="5">Cytoplasm</location>
    </subcellularLocation>
</comment>
<dbReference type="FunFam" id="3.30.420.140:FF:000005">
    <property type="entry name" value="Putative pre-16S rRNA nuclease"/>
    <property type="match status" value="1"/>
</dbReference>
<dbReference type="PANTHER" id="PTHR33317:SF4">
    <property type="entry name" value="POLYNUCLEOTIDYL TRANSFERASE, RIBONUCLEASE H-LIKE SUPERFAMILY PROTEIN"/>
    <property type="match status" value="1"/>
</dbReference>
<keyword evidence="4 5" id="KW-0378">Hydrolase</keyword>
<gene>
    <name evidence="7" type="primary">ruvX</name>
    <name evidence="7" type="ORF">G1H10_14280</name>
</gene>
<evidence type="ECO:0000313" key="8">
    <source>
        <dbReference type="Proteomes" id="UP000475214"/>
    </source>
</evidence>
<feature type="domain" description="YqgF/RNase H-like" evidence="6">
    <location>
        <begin position="11"/>
        <end position="110"/>
    </location>
</feature>
<dbReference type="GO" id="GO:0000967">
    <property type="term" value="P:rRNA 5'-end processing"/>
    <property type="evidence" value="ECO:0007669"/>
    <property type="project" value="UniProtKB-UniRule"/>
</dbReference>
<dbReference type="Pfam" id="PF03652">
    <property type="entry name" value="RuvX"/>
    <property type="match status" value="1"/>
</dbReference>
<dbReference type="EC" id="3.1.-.-" evidence="5"/>
<comment type="caution">
    <text evidence="7">The sequence shown here is derived from an EMBL/GenBank/DDBJ whole genome shotgun (WGS) entry which is preliminary data.</text>
</comment>
<keyword evidence="1 5" id="KW-0963">Cytoplasm</keyword>
<dbReference type="HAMAP" id="MF_00651">
    <property type="entry name" value="Nuclease_YqgF"/>
    <property type="match status" value="1"/>
</dbReference>
<accession>A0A6L9S8D1</accession>
<name>A0A6L9S8D1_9ACTN</name>
<dbReference type="InterPro" id="IPR006641">
    <property type="entry name" value="YqgF/RNaseH-like_dom"/>
</dbReference>
<evidence type="ECO:0000313" key="7">
    <source>
        <dbReference type="EMBL" id="NEE01339.1"/>
    </source>
</evidence>
<dbReference type="AlphaFoldDB" id="A0A6L9S8D1"/>
<reference evidence="7 8" key="1">
    <citation type="submission" date="2020-02" db="EMBL/GenBank/DDBJ databases">
        <authorList>
            <person name="Li X.-J."/>
            <person name="Han X.-M."/>
        </authorList>
    </citation>
    <scope>NUCLEOTIDE SEQUENCE [LARGE SCALE GENOMIC DNA]</scope>
    <source>
        <strain evidence="7 8">CCTCC AB 2017055</strain>
    </source>
</reference>
<sequence length="158" mass="16954">MTRGLPRMRRGTRLGIDVGKVRIGVAACDPDGMLATPVENVARGDGDLDRLAELAKEREVIEVVVGFPRSLSGQEGPAAREVRAFATNLTRYVEPCPVRLVDERMTTSVAMRAMQASGVSTRKGRKSVDQAAAMMILQHALDAERANGVPPGEVVTEA</sequence>
<dbReference type="Proteomes" id="UP000475214">
    <property type="component" value="Unassembled WGS sequence"/>
</dbReference>
<keyword evidence="8" id="KW-1185">Reference proteome</keyword>
<keyword evidence="2 5" id="KW-0690">Ribosome biogenesis</keyword>
<dbReference type="RefSeq" id="WP_163739183.1">
    <property type="nucleotide sequence ID" value="NZ_JAAGOA010000009.1"/>
</dbReference>
<organism evidence="7 8">
    <name type="scientific">Phytoactinopolyspora halotolerans</name>
    <dbReference type="NCBI Taxonomy" id="1981512"/>
    <lineage>
        <taxon>Bacteria</taxon>
        <taxon>Bacillati</taxon>
        <taxon>Actinomycetota</taxon>
        <taxon>Actinomycetes</taxon>
        <taxon>Jiangellales</taxon>
        <taxon>Jiangellaceae</taxon>
        <taxon>Phytoactinopolyspora</taxon>
    </lineage>
</organism>
<evidence type="ECO:0000256" key="2">
    <source>
        <dbReference type="ARBA" id="ARBA00022517"/>
    </source>
</evidence>
<keyword evidence="3 5" id="KW-0540">Nuclease</keyword>
<dbReference type="NCBIfam" id="TIGR00250">
    <property type="entry name" value="RNAse_H_YqgF"/>
    <property type="match status" value="1"/>
</dbReference>
<dbReference type="CDD" id="cd16964">
    <property type="entry name" value="YqgF"/>
    <property type="match status" value="1"/>
</dbReference>
<dbReference type="InterPro" id="IPR012337">
    <property type="entry name" value="RNaseH-like_sf"/>
</dbReference>